<keyword evidence="2" id="KW-1185">Reference proteome</keyword>
<organism evidence="1 2">
    <name type="scientific">Ecytonucleospora hepatopenaei</name>
    <dbReference type="NCBI Taxonomy" id="646526"/>
    <lineage>
        <taxon>Eukaryota</taxon>
        <taxon>Fungi</taxon>
        <taxon>Fungi incertae sedis</taxon>
        <taxon>Microsporidia</taxon>
        <taxon>Enterocytozoonidae</taxon>
        <taxon>Ecytonucleospora</taxon>
    </lineage>
</organism>
<evidence type="ECO:0000313" key="2">
    <source>
        <dbReference type="Proteomes" id="UP000192758"/>
    </source>
</evidence>
<protein>
    <submittedName>
        <fullName evidence="1">Uncharacterized protein</fullName>
    </submittedName>
</protein>
<name>A0A1W0E4H4_9MICR</name>
<evidence type="ECO:0000313" key="1">
    <source>
        <dbReference type="EMBL" id="OQS54133.1"/>
    </source>
</evidence>
<accession>A0A1W0E4H4</accession>
<dbReference type="AlphaFoldDB" id="A0A1W0E4H4"/>
<gene>
    <name evidence="1" type="ORF">EHP00_1141</name>
</gene>
<proteinExistence type="predicted"/>
<dbReference type="EMBL" id="MNPJ01000022">
    <property type="protein sequence ID" value="OQS54133.1"/>
    <property type="molecule type" value="Genomic_DNA"/>
</dbReference>
<dbReference type="VEuPathDB" id="MicrosporidiaDB:EHP00_1141"/>
<sequence>MRGNFKQLPFRKNKGKIESNKDALKRFAKIKDTKKKIKENKKTTDKKVFEFKMYRNKNGRKMELYKKANDKIEMIDFEIRKLERKLENEFIAEQQCNTKTKFINDKIVTKKLSEKREISDREALLRNRVNDLKYKKAELLKFL</sequence>
<dbReference type="Proteomes" id="UP000192758">
    <property type="component" value="Unassembled WGS sequence"/>
</dbReference>
<reference evidence="1 2" key="1">
    <citation type="journal article" date="2017" name="Environ. Microbiol.">
        <title>Decay of the glycolytic pathway and adaptation to intranuclear parasitism within Enterocytozoonidae microsporidia.</title>
        <authorList>
            <person name="Wiredu Boakye D."/>
            <person name="Jaroenlak P."/>
            <person name="Prachumwat A."/>
            <person name="Williams T.A."/>
            <person name="Bateman K.S."/>
            <person name="Itsathitphaisarn O."/>
            <person name="Sritunyalucksana K."/>
            <person name="Paszkiewicz K.H."/>
            <person name="Moore K.A."/>
            <person name="Stentiford G.D."/>
            <person name="Williams B.A."/>
        </authorList>
    </citation>
    <scope>NUCLEOTIDE SEQUENCE [LARGE SCALE GENOMIC DNA]</scope>
    <source>
        <strain evidence="1 2">TH1</strain>
    </source>
</reference>
<comment type="caution">
    <text evidence="1">The sequence shown here is derived from an EMBL/GenBank/DDBJ whole genome shotgun (WGS) entry which is preliminary data.</text>
</comment>